<name>A0AAJ7SHA0_9ACAR</name>
<dbReference type="AlphaFoldDB" id="A0AAJ7SHA0"/>
<keyword evidence="2" id="KW-1185">Reference proteome</keyword>
<dbReference type="Pfam" id="PF00651">
    <property type="entry name" value="BTB"/>
    <property type="match status" value="1"/>
</dbReference>
<evidence type="ECO:0000259" key="1">
    <source>
        <dbReference type="PROSITE" id="PS50097"/>
    </source>
</evidence>
<dbReference type="InterPro" id="IPR013103">
    <property type="entry name" value="RVT_2"/>
</dbReference>
<dbReference type="InterPro" id="IPR052407">
    <property type="entry name" value="BTB_POZ_domain_cont_9"/>
</dbReference>
<evidence type="ECO:0000313" key="3">
    <source>
        <dbReference type="RefSeq" id="XP_028968050.1"/>
    </source>
</evidence>
<dbReference type="KEGG" id="goe:114828366"/>
<dbReference type="PROSITE" id="PS50097">
    <property type="entry name" value="BTB"/>
    <property type="match status" value="1"/>
</dbReference>
<dbReference type="PANTHER" id="PTHR46306">
    <property type="entry name" value="BTB/POZ DOMAIN-CONTAINING PROTEIN 9"/>
    <property type="match status" value="1"/>
</dbReference>
<dbReference type="Pfam" id="PF07727">
    <property type="entry name" value="RVT_2"/>
    <property type="match status" value="1"/>
</dbReference>
<dbReference type="InterPro" id="IPR000210">
    <property type="entry name" value="BTB/POZ_dom"/>
</dbReference>
<dbReference type="InterPro" id="IPR011705">
    <property type="entry name" value="BACK"/>
</dbReference>
<protein>
    <submittedName>
        <fullName evidence="3">BTB/POZ domain-containing protein 9-like</fullName>
    </submittedName>
</protein>
<dbReference type="Proteomes" id="UP000694867">
    <property type="component" value="Unplaced"/>
</dbReference>
<dbReference type="Gene3D" id="3.30.710.10">
    <property type="entry name" value="Potassium Channel Kv1.1, Chain A"/>
    <property type="match status" value="1"/>
</dbReference>
<dbReference type="SMART" id="SM00225">
    <property type="entry name" value="BTB"/>
    <property type="match status" value="1"/>
</dbReference>
<dbReference type="InterPro" id="IPR011333">
    <property type="entry name" value="SKP1/BTB/POZ_sf"/>
</dbReference>
<gene>
    <name evidence="3" type="primary">LOC114828366</name>
</gene>
<dbReference type="Gene3D" id="1.25.40.420">
    <property type="match status" value="1"/>
</dbReference>
<reference evidence="3" key="1">
    <citation type="submission" date="2025-08" db="UniProtKB">
        <authorList>
            <consortium name="RefSeq"/>
        </authorList>
    </citation>
    <scope>IDENTIFICATION</scope>
</reference>
<dbReference type="PANTHER" id="PTHR46306:SF1">
    <property type="entry name" value="BTB_POZ DOMAIN-CONTAINING PROTEIN 9"/>
    <property type="match status" value="1"/>
</dbReference>
<dbReference type="GeneID" id="114828366"/>
<evidence type="ECO:0000313" key="2">
    <source>
        <dbReference type="Proteomes" id="UP000694867"/>
    </source>
</evidence>
<dbReference type="GO" id="GO:0008344">
    <property type="term" value="P:adult locomotory behavior"/>
    <property type="evidence" value="ECO:0007669"/>
    <property type="project" value="TreeGrafter"/>
</dbReference>
<dbReference type="Gene3D" id="2.60.120.260">
    <property type="entry name" value="Galactose-binding domain-like"/>
    <property type="match status" value="1"/>
</dbReference>
<dbReference type="Pfam" id="PF07707">
    <property type="entry name" value="BACK"/>
    <property type="match status" value="1"/>
</dbReference>
<dbReference type="RefSeq" id="XP_028968050.1">
    <property type="nucleotide sequence ID" value="XM_029112217.1"/>
</dbReference>
<feature type="domain" description="BTB" evidence="1">
    <location>
        <begin position="42"/>
        <end position="109"/>
    </location>
</feature>
<proteinExistence type="predicted"/>
<dbReference type="GO" id="GO:0005737">
    <property type="term" value="C:cytoplasm"/>
    <property type="evidence" value="ECO:0007669"/>
    <property type="project" value="TreeGrafter"/>
</dbReference>
<accession>A0AAJ7SHA0</accession>
<sequence length="737" mass="83095">MGKSEKSEAELREGAASKKSGIDHVYDLSKWIGSIMSDKDSSDITLVVEGEAVYAHKIILAASCDYFRALFRGGMMESNLEEVELKDVTARGFNAVLKYIYTARWELKSMDVETILEVLSVADLYGLQKMRTSLCEYLEEIMSTDNVLLICDSLEPLSLKHLHEVCAHFMDQVPQAVLESEAFCTSRASTLSRILSRDSFCAEEIDIFRAVTRWCKKNPDPEDQAEVLGRLRLPLIPTRSLLTEVKSSSLITTDRLIEAIQMRECHSADLPLRGVLTQGQNLATKEDGAKMLIIEEDGSEVFALPEAYRRCHSEDIPEYYLTMDLPVQEAFTVALGQAFYVDYISFRMRKGSSASFGYHVEVSVDLVDWIRVFNQSELVCRSLQRLHFKPRMARFIRLHYHELPWHENAHLSEFEASLTGLRDLNFCKGYYAPAGNVATMSLGAAVVECSSGIDEMIGGKSKDGLAGTGWTEHEIGGKPIIVQLSQPYAVNSIKVEIRYSSGQLYQNMWYSIFWQFAAANDLQIAQCDVTTAFLYGDLEEDIFMWQPEGLDAKTGRVCKLQKSLYGLRQAPLQWDKKIASELWKLGLTPCTSDPCVFVRTEDELMFALYVDDGLCVAPDMATIDGFLDDSQKTFKMTRGRADRFVEIEIVRDRGKKSIKIHQKAYMRNVLDKYSMTECKHVSTPCIGQVPPKNIDLNGNELESYKAPYRQLIGSLLYAAIATRADIASVVNQLSYLV</sequence>
<dbReference type="SMART" id="SM00875">
    <property type="entry name" value="BACK"/>
    <property type="match status" value="1"/>
</dbReference>
<dbReference type="SUPFAM" id="SSF49785">
    <property type="entry name" value="Galactose-binding domain-like"/>
    <property type="match status" value="1"/>
</dbReference>
<dbReference type="SUPFAM" id="SSF54695">
    <property type="entry name" value="POZ domain"/>
    <property type="match status" value="1"/>
</dbReference>
<dbReference type="GO" id="GO:0050804">
    <property type="term" value="P:modulation of chemical synaptic transmission"/>
    <property type="evidence" value="ECO:0007669"/>
    <property type="project" value="TreeGrafter"/>
</dbReference>
<dbReference type="InterPro" id="IPR008979">
    <property type="entry name" value="Galactose-bd-like_sf"/>
</dbReference>
<organism evidence="2 3">
    <name type="scientific">Galendromus occidentalis</name>
    <name type="common">western predatory mite</name>
    <dbReference type="NCBI Taxonomy" id="34638"/>
    <lineage>
        <taxon>Eukaryota</taxon>
        <taxon>Metazoa</taxon>
        <taxon>Ecdysozoa</taxon>
        <taxon>Arthropoda</taxon>
        <taxon>Chelicerata</taxon>
        <taxon>Arachnida</taxon>
        <taxon>Acari</taxon>
        <taxon>Parasitiformes</taxon>
        <taxon>Mesostigmata</taxon>
        <taxon>Gamasina</taxon>
        <taxon>Phytoseioidea</taxon>
        <taxon>Phytoseiidae</taxon>
        <taxon>Typhlodrominae</taxon>
        <taxon>Galendromus</taxon>
    </lineage>
</organism>
<dbReference type="GO" id="GO:0048512">
    <property type="term" value="P:circadian behavior"/>
    <property type="evidence" value="ECO:0007669"/>
    <property type="project" value="TreeGrafter"/>
</dbReference>